<dbReference type="InterPro" id="IPR010982">
    <property type="entry name" value="Lambda_DNA-bd_dom_sf"/>
</dbReference>
<sequence>MTVMGNQIRAARALLRLTLQDLATASGVSVATIIRAEKVDGEPTMTRANLAALRRALEDAGAVFLPDGGVRPKKLGETGTSQ</sequence>
<dbReference type="Proteomes" id="UP000295096">
    <property type="component" value="Unassembled WGS sequence"/>
</dbReference>
<evidence type="ECO:0000313" key="2">
    <source>
        <dbReference type="EMBL" id="TDH58818.1"/>
    </source>
</evidence>
<dbReference type="InterPro" id="IPR001387">
    <property type="entry name" value="Cro/C1-type_HTH"/>
</dbReference>
<dbReference type="RefSeq" id="WP_133292368.1">
    <property type="nucleotide sequence ID" value="NZ_SMSJ01000095.1"/>
</dbReference>
<dbReference type="Gene3D" id="1.10.260.40">
    <property type="entry name" value="lambda repressor-like DNA-binding domains"/>
    <property type="match status" value="1"/>
</dbReference>
<feature type="domain" description="HTH cro/C1-type" evidence="1">
    <location>
        <begin position="8"/>
        <end position="38"/>
    </location>
</feature>
<proteinExistence type="predicted"/>
<dbReference type="EMBL" id="SMSJ01000095">
    <property type="protein sequence ID" value="TDH58818.1"/>
    <property type="molecule type" value="Genomic_DNA"/>
</dbReference>
<protein>
    <submittedName>
        <fullName evidence="2">XRE family transcriptional regulator</fullName>
    </submittedName>
</protein>
<dbReference type="Pfam" id="PF01381">
    <property type="entry name" value="HTH_3"/>
    <property type="match status" value="1"/>
</dbReference>
<keyword evidence="3" id="KW-1185">Reference proteome</keyword>
<dbReference type="CDD" id="cd00093">
    <property type="entry name" value="HTH_XRE"/>
    <property type="match status" value="1"/>
</dbReference>
<comment type="caution">
    <text evidence="2">The sequence shown here is derived from an EMBL/GenBank/DDBJ whole genome shotgun (WGS) entry which is preliminary data.</text>
</comment>
<reference evidence="2 3" key="1">
    <citation type="journal article" date="2016" name="J. Microbiol.">
        <title>Dankookia rubra gen. nov., sp. nov., an alphaproteobacterium isolated from sediment of a shallow stream.</title>
        <authorList>
            <person name="Kim W.H."/>
            <person name="Kim D.H."/>
            <person name="Kang K."/>
            <person name="Ahn T.Y."/>
        </authorList>
    </citation>
    <scope>NUCLEOTIDE SEQUENCE [LARGE SCALE GENOMIC DNA]</scope>
    <source>
        <strain evidence="2 3">JCM30602</strain>
    </source>
</reference>
<organism evidence="2 3">
    <name type="scientific">Dankookia rubra</name>
    <dbReference type="NCBI Taxonomy" id="1442381"/>
    <lineage>
        <taxon>Bacteria</taxon>
        <taxon>Pseudomonadati</taxon>
        <taxon>Pseudomonadota</taxon>
        <taxon>Alphaproteobacteria</taxon>
        <taxon>Acetobacterales</taxon>
        <taxon>Roseomonadaceae</taxon>
        <taxon>Dankookia</taxon>
    </lineage>
</organism>
<evidence type="ECO:0000313" key="3">
    <source>
        <dbReference type="Proteomes" id="UP000295096"/>
    </source>
</evidence>
<name>A0A4R5Q8M6_9PROT</name>
<gene>
    <name evidence="2" type="ORF">E2C06_30590</name>
</gene>
<dbReference type="GO" id="GO:0003677">
    <property type="term" value="F:DNA binding"/>
    <property type="evidence" value="ECO:0007669"/>
    <property type="project" value="InterPro"/>
</dbReference>
<accession>A0A4R5Q8M6</accession>
<evidence type="ECO:0000259" key="1">
    <source>
        <dbReference type="PROSITE" id="PS50943"/>
    </source>
</evidence>
<dbReference type="SUPFAM" id="SSF47413">
    <property type="entry name" value="lambda repressor-like DNA-binding domains"/>
    <property type="match status" value="1"/>
</dbReference>
<dbReference type="AlphaFoldDB" id="A0A4R5Q8M6"/>
<dbReference type="PROSITE" id="PS50943">
    <property type="entry name" value="HTH_CROC1"/>
    <property type="match status" value="1"/>
</dbReference>